<comment type="caution">
    <text evidence="1">The sequence shown here is derived from an EMBL/GenBank/DDBJ whole genome shotgun (WGS) entry which is preliminary data.</text>
</comment>
<protein>
    <submittedName>
        <fullName evidence="1">Uncharacterized protein</fullName>
    </submittedName>
</protein>
<accession>A0A4V2YVT3</accession>
<dbReference type="EMBL" id="SMKU01000121">
    <property type="protein sequence ID" value="TDD82687.1"/>
    <property type="molecule type" value="Genomic_DNA"/>
</dbReference>
<proteinExistence type="predicted"/>
<name>A0A4V2YVT3_9ACTN</name>
<evidence type="ECO:0000313" key="2">
    <source>
        <dbReference type="Proteomes" id="UP000294513"/>
    </source>
</evidence>
<keyword evidence="2" id="KW-1185">Reference proteome</keyword>
<dbReference type="RefSeq" id="WP_131896311.1">
    <property type="nucleotide sequence ID" value="NZ_SMKU01000121.1"/>
</dbReference>
<reference evidence="1 2" key="1">
    <citation type="submission" date="2019-03" db="EMBL/GenBank/DDBJ databases">
        <title>Draft genome sequences of novel Actinobacteria.</title>
        <authorList>
            <person name="Sahin N."/>
            <person name="Ay H."/>
            <person name="Saygin H."/>
        </authorList>
    </citation>
    <scope>NUCLEOTIDE SEQUENCE [LARGE SCALE GENOMIC DNA]</scope>
    <source>
        <strain evidence="1 2">H3C3</strain>
    </source>
</reference>
<dbReference type="Proteomes" id="UP000294513">
    <property type="component" value="Unassembled WGS sequence"/>
</dbReference>
<dbReference type="AlphaFoldDB" id="A0A4V2YVT3"/>
<sequence length="79" mass="8523">MREDLQVLVTAIGIQARYLATQSTALHEAVQKSESAGTQMGPEIGILAARCTKAHSLLQAAVNELDRKARELRATAIHV</sequence>
<organism evidence="1 2">
    <name type="scientific">Actinomadura rubrisoli</name>
    <dbReference type="NCBI Taxonomy" id="2530368"/>
    <lineage>
        <taxon>Bacteria</taxon>
        <taxon>Bacillati</taxon>
        <taxon>Actinomycetota</taxon>
        <taxon>Actinomycetes</taxon>
        <taxon>Streptosporangiales</taxon>
        <taxon>Thermomonosporaceae</taxon>
        <taxon>Actinomadura</taxon>
    </lineage>
</organism>
<evidence type="ECO:0000313" key="1">
    <source>
        <dbReference type="EMBL" id="TDD82687.1"/>
    </source>
</evidence>
<gene>
    <name evidence="1" type="ORF">E1298_22360</name>
</gene>